<reference evidence="1" key="1">
    <citation type="submission" date="2020-05" db="EMBL/GenBank/DDBJ databases">
        <title>Large-scale comparative analyses of tick genomes elucidate their genetic diversity and vector capacities.</title>
        <authorList>
            <person name="Jia N."/>
            <person name="Wang J."/>
            <person name="Shi W."/>
            <person name="Du L."/>
            <person name="Sun Y."/>
            <person name="Zhan W."/>
            <person name="Jiang J."/>
            <person name="Wang Q."/>
            <person name="Zhang B."/>
            <person name="Ji P."/>
            <person name="Sakyi L.B."/>
            <person name="Cui X."/>
            <person name="Yuan T."/>
            <person name="Jiang B."/>
            <person name="Yang W."/>
            <person name="Lam T.T.-Y."/>
            <person name="Chang Q."/>
            <person name="Ding S."/>
            <person name="Wang X."/>
            <person name="Zhu J."/>
            <person name="Ruan X."/>
            <person name="Zhao L."/>
            <person name="Wei J."/>
            <person name="Que T."/>
            <person name="Du C."/>
            <person name="Cheng J."/>
            <person name="Dai P."/>
            <person name="Han X."/>
            <person name="Huang E."/>
            <person name="Gao Y."/>
            <person name="Liu J."/>
            <person name="Shao H."/>
            <person name="Ye R."/>
            <person name="Li L."/>
            <person name="Wei W."/>
            <person name="Wang X."/>
            <person name="Wang C."/>
            <person name="Yang T."/>
            <person name="Huo Q."/>
            <person name="Li W."/>
            <person name="Guo W."/>
            <person name="Chen H."/>
            <person name="Zhou L."/>
            <person name="Ni X."/>
            <person name="Tian J."/>
            <person name="Zhou Y."/>
            <person name="Sheng Y."/>
            <person name="Liu T."/>
            <person name="Pan Y."/>
            <person name="Xia L."/>
            <person name="Li J."/>
            <person name="Zhao F."/>
            <person name="Cao W."/>
        </authorList>
    </citation>
    <scope>NUCLEOTIDE SEQUENCE</scope>
    <source>
        <strain evidence="1">Hyas-2018</strain>
    </source>
</reference>
<evidence type="ECO:0000313" key="2">
    <source>
        <dbReference type="Proteomes" id="UP000821845"/>
    </source>
</evidence>
<gene>
    <name evidence="1" type="ORF">HPB50_017638</name>
</gene>
<sequence>MESAGNSTGPTLLSSSAAKSSSNTELEKRTPRRRFARVRFGSRASSNFWPALRADCGGLAGKLTHLWPRQREGPGQGGPGSERRRSDAIAGTGFPPPLLTLTARSPWQRPRGSTKNCDDSLAASRENSCRRWRPLAPSTR</sequence>
<dbReference type="Proteomes" id="UP000821845">
    <property type="component" value="Chromosome 9"/>
</dbReference>
<comment type="caution">
    <text evidence="1">The sequence shown here is derived from an EMBL/GenBank/DDBJ whole genome shotgun (WGS) entry which is preliminary data.</text>
</comment>
<keyword evidence="2" id="KW-1185">Reference proteome</keyword>
<accession>A0ACB7RLY4</accession>
<evidence type="ECO:0000313" key="1">
    <source>
        <dbReference type="EMBL" id="KAH6922686.1"/>
    </source>
</evidence>
<organism evidence="1 2">
    <name type="scientific">Hyalomma asiaticum</name>
    <name type="common">Tick</name>
    <dbReference type="NCBI Taxonomy" id="266040"/>
    <lineage>
        <taxon>Eukaryota</taxon>
        <taxon>Metazoa</taxon>
        <taxon>Ecdysozoa</taxon>
        <taxon>Arthropoda</taxon>
        <taxon>Chelicerata</taxon>
        <taxon>Arachnida</taxon>
        <taxon>Acari</taxon>
        <taxon>Parasitiformes</taxon>
        <taxon>Ixodida</taxon>
        <taxon>Ixodoidea</taxon>
        <taxon>Ixodidae</taxon>
        <taxon>Hyalomminae</taxon>
        <taxon>Hyalomma</taxon>
    </lineage>
</organism>
<proteinExistence type="predicted"/>
<name>A0ACB7RLY4_HYAAI</name>
<dbReference type="EMBL" id="CM023489">
    <property type="protein sequence ID" value="KAH6922686.1"/>
    <property type="molecule type" value="Genomic_DNA"/>
</dbReference>
<protein>
    <submittedName>
        <fullName evidence="1">Uncharacterized protein</fullName>
    </submittedName>
</protein>